<sequence>MIPRLSLEHLDALVSAPPTVRPPLVDPRRLSIGIVHLGAGAFQRAHQALYTEEAIAISGETDWGILAVTGRSDRVLHDLGPQDGLYGILERRADDNRLSVVGAIRAVASPTTSSLQIARVIAKPTTRIITMTVTEKGYAGAAHGTVDLTLPTIEHDIRVILDELAGRSTDAPSRTAPGLLLRGLFHRFSTTALPITVLSCDNLGDNGAVTRRMLRSLISEAHDEAARRDLAGAADRVARFQEWIASSVRFPSTMVDRIVPATSREDREIAERLVGMRDDALVVAEPFRQWIIEDDFAGPRPAWEAVGVTMTTCVAPYERAKLRILNAVHSVLAYLGALRGYATIRDAVADPLLVSAVTRMVDADIIPTLVAPPGMELARYRDSVLKRFANPALAHTTQQIAMDGSQKIPQRLLETAVDRVRSGDIPRELAFGVAAWIVFIASTSDRDGPALRDPLAEELQRAIGSSASLRGDPRAAADRLVRNAAIFPETLRASAPFREAVAERIPDVMALRAEPSDSSWTASRERPQSKGEQGQ</sequence>
<accession>A0A5B8MAS1</accession>
<evidence type="ECO:0000313" key="10">
    <source>
        <dbReference type="EMBL" id="QDZ16700.1"/>
    </source>
</evidence>
<dbReference type="PANTHER" id="PTHR43362:SF1">
    <property type="entry name" value="MANNITOL DEHYDROGENASE 2-RELATED"/>
    <property type="match status" value="1"/>
</dbReference>
<evidence type="ECO:0000256" key="4">
    <source>
        <dbReference type="ARBA" id="ARBA00023002"/>
    </source>
</evidence>
<keyword evidence="4" id="KW-0560">Oxidoreductase</keyword>
<evidence type="ECO:0000256" key="6">
    <source>
        <dbReference type="ARBA" id="ARBA00048615"/>
    </source>
</evidence>
<evidence type="ECO:0000313" key="11">
    <source>
        <dbReference type="Proteomes" id="UP000320216"/>
    </source>
</evidence>
<dbReference type="KEGG" id="huw:FPZ11_04815"/>
<dbReference type="InterPro" id="IPR008927">
    <property type="entry name" value="6-PGluconate_DH-like_C_sf"/>
</dbReference>
<dbReference type="SUPFAM" id="SSF48179">
    <property type="entry name" value="6-phosphogluconate dehydrogenase C-terminal domain-like"/>
    <property type="match status" value="1"/>
</dbReference>
<evidence type="ECO:0000259" key="9">
    <source>
        <dbReference type="Pfam" id="PF08125"/>
    </source>
</evidence>
<evidence type="ECO:0000256" key="7">
    <source>
        <dbReference type="SAM" id="MobiDB-lite"/>
    </source>
</evidence>
<evidence type="ECO:0000256" key="5">
    <source>
        <dbReference type="ARBA" id="ARBA00023027"/>
    </source>
</evidence>
<feature type="region of interest" description="Disordered" evidence="7">
    <location>
        <begin position="512"/>
        <end position="535"/>
    </location>
</feature>
<dbReference type="EC" id="1.1.1.17" evidence="2"/>
<gene>
    <name evidence="10" type="ORF">FPZ11_04815</name>
</gene>
<dbReference type="Gene3D" id="3.40.50.720">
    <property type="entry name" value="NAD(P)-binding Rossmann-like Domain"/>
    <property type="match status" value="1"/>
</dbReference>
<evidence type="ECO:0000259" key="8">
    <source>
        <dbReference type="Pfam" id="PF01232"/>
    </source>
</evidence>
<name>A0A5B8MAS1_9MICO</name>
<protein>
    <recommendedName>
        <fullName evidence="3">Mannitol-1-phosphate 5-dehydrogenase</fullName>
        <ecNumber evidence="2">1.1.1.17</ecNumber>
    </recommendedName>
</protein>
<dbReference type="PROSITE" id="PS00974">
    <property type="entry name" value="MANNITOL_DHGENASE"/>
    <property type="match status" value="1"/>
</dbReference>
<organism evidence="10 11">
    <name type="scientific">Humibacter ginsenosidimutans</name>
    <dbReference type="NCBI Taxonomy" id="2599293"/>
    <lineage>
        <taxon>Bacteria</taxon>
        <taxon>Bacillati</taxon>
        <taxon>Actinomycetota</taxon>
        <taxon>Actinomycetes</taxon>
        <taxon>Micrococcales</taxon>
        <taxon>Microbacteriaceae</taxon>
        <taxon>Humibacter</taxon>
    </lineage>
</organism>
<feature type="domain" description="Mannitol dehydrogenase C-terminal" evidence="9">
    <location>
        <begin position="314"/>
        <end position="502"/>
    </location>
</feature>
<feature type="domain" description="Mannitol dehydrogenase N-terminal" evidence="8">
    <location>
        <begin position="33"/>
        <end position="304"/>
    </location>
</feature>
<dbReference type="EMBL" id="CP042305">
    <property type="protein sequence ID" value="QDZ16700.1"/>
    <property type="molecule type" value="Genomic_DNA"/>
</dbReference>
<dbReference type="InterPro" id="IPR013131">
    <property type="entry name" value="Mannitol_DH_N"/>
</dbReference>
<dbReference type="InterPro" id="IPR050988">
    <property type="entry name" value="Mannitol_DH/Oxidoreductase"/>
</dbReference>
<dbReference type="OrthoDB" id="271711at2"/>
<dbReference type="Pfam" id="PF01232">
    <property type="entry name" value="Mannitol_dh"/>
    <property type="match status" value="1"/>
</dbReference>
<keyword evidence="5" id="KW-0520">NAD</keyword>
<comment type="similarity">
    <text evidence="1">Belongs to the mannitol dehydrogenase family.</text>
</comment>
<dbReference type="Gene3D" id="1.10.1040.10">
    <property type="entry name" value="N-(1-d-carboxylethyl)-l-norvaline Dehydrogenase, domain 2"/>
    <property type="match status" value="1"/>
</dbReference>
<dbReference type="PANTHER" id="PTHR43362">
    <property type="entry name" value="MANNITOL DEHYDROGENASE DSF1-RELATED"/>
    <property type="match status" value="1"/>
</dbReference>
<proteinExistence type="inferred from homology"/>
<dbReference type="GO" id="GO:0008926">
    <property type="term" value="F:mannitol-1-phosphate 5-dehydrogenase activity"/>
    <property type="evidence" value="ECO:0007669"/>
    <property type="project" value="UniProtKB-EC"/>
</dbReference>
<dbReference type="SUPFAM" id="SSF51735">
    <property type="entry name" value="NAD(P)-binding Rossmann-fold domains"/>
    <property type="match status" value="1"/>
</dbReference>
<comment type="catalytic activity">
    <reaction evidence="6">
        <text>D-mannitol 1-phosphate + NAD(+) = beta-D-fructose 6-phosphate + NADH + H(+)</text>
        <dbReference type="Rhea" id="RHEA:19661"/>
        <dbReference type="ChEBI" id="CHEBI:15378"/>
        <dbReference type="ChEBI" id="CHEBI:57540"/>
        <dbReference type="ChEBI" id="CHEBI:57634"/>
        <dbReference type="ChEBI" id="CHEBI:57945"/>
        <dbReference type="ChEBI" id="CHEBI:61381"/>
        <dbReference type="EC" id="1.1.1.17"/>
    </reaction>
</comment>
<dbReference type="GO" id="GO:0019594">
    <property type="term" value="P:mannitol metabolic process"/>
    <property type="evidence" value="ECO:0007669"/>
    <property type="project" value="InterPro"/>
</dbReference>
<dbReference type="InterPro" id="IPR013118">
    <property type="entry name" value="Mannitol_DH_C"/>
</dbReference>
<dbReference type="AlphaFoldDB" id="A0A5B8MAS1"/>
<dbReference type="InterPro" id="IPR023027">
    <property type="entry name" value="Mannitol_DH_CS"/>
</dbReference>
<dbReference type="Proteomes" id="UP000320216">
    <property type="component" value="Chromosome"/>
</dbReference>
<reference evidence="10 11" key="1">
    <citation type="submission" date="2019-07" db="EMBL/GenBank/DDBJ databases">
        <title>Full genome sequence of Humibacter sp. WJ7-1.</title>
        <authorList>
            <person name="Im W.-T."/>
        </authorList>
    </citation>
    <scope>NUCLEOTIDE SEQUENCE [LARGE SCALE GENOMIC DNA]</scope>
    <source>
        <strain evidence="10 11">WJ7-1</strain>
    </source>
</reference>
<dbReference type="Pfam" id="PF08125">
    <property type="entry name" value="Mannitol_dh_C"/>
    <property type="match status" value="1"/>
</dbReference>
<evidence type="ECO:0000256" key="2">
    <source>
        <dbReference type="ARBA" id="ARBA00012939"/>
    </source>
</evidence>
<evidence type="ECO:0000256" key="1">
    <source>
        <dbReference type="ARBA" id="ARBA00006541"/>
    </source>
</evidence>
<keyword evidence="11" id="KW-1185">Reference proteome</keyword>
<dbReference type="InterPro" id="IPR036291">
    <property type="entry name" value="NAD(P)-bd_dom_sf"/>
</dbReference>
<dbReference type="InterPro" id="IPR013328">
    <property type="entry name" value="6PGD_dom2"/>
</dbReference>
<evidence type="ECO:0000256" key="3">
    <source>
        <dbReference type="ARBA" id="ARBA00016219"/>
    </source>
</evidence>